<dbReference type="CDD" id="cd16012">
    <property type="entry name" value="ALP"/>
    <property type="match status" value="1"/>
</dbReference>
<dbReference type="PANTHER" id="PTHR11596">
    <property type="entry name" value="ALKALINE PHOSPHATASE"/>
    <property type="match status" value="1"/>
</dbReference>
<proteinExistence type="inferred from homology"/>
<feature type="binding site" evidence="9">
    <location>
        <position position="287"/>
    </location>
    <ligand>
        <name>Mg(2+)</name>
        <dbReference type="ChEBI" id="CHEBI:18420"/>
    </ligand>
</feature>
<accession>A0AAD9JA20</accession>
<reference evidence="12" key="1">
    <citation type="journal article" date="2023" name="Mol. Biol. Evol.">
        <title>Third-Generation Sequencing Reveals the Adaptive Role of the Epigenome in Three Deep-Sea Polychaetes.</title>
        <authorList>
            <person name="Perez M."/>
            <person name="Aroh O."/>
            <person name="Sun Y."/>
            <person name="Lan Y."/>
            <person name="Juniper S.K."/>
            <person name="Young C.R."/>
            <person name="Angers B."/>
            <person name="Qian P.Y."/>
        </authorList>
    </citation>
    <scope>NUCLEOTIDE SEQUENCE</scope>
    <source>
        <strain evidence="12">P08H-3</strain>
    </source>
</reference>
<evidence type="ECO:0000256" key="9">
    <source>
        <dbReference type="PIRSR" id="PIRSR601952-2"/>
    </source>
</evidence>
<comment type="catalytic activity">
    <reaction evidence="10">
        <text>a phosphate monoester + H2O = an alcohol + phosphate</text>
        <dbReference type="Rhea" id="RHEA:15017"/>
        <dbReference type="ChEBI" id="CHEBI:15377"/>
        <dbReference type="ChEBI" id="CHEBI:30879"/>
        <dbReference type="ChEBI" id="CHEBI:43474"/>
        <dbReference type="ChEBI" id="CHEBI:67140"/>
        <dbReference type="EC" id="3.1.3.1"/>
    </reaction>
</comment>
<dbReference type="InterPro" id="IPR018299">
    <property type="entry name" value="Alkaline_phosphatase_AS"/>
</dbReference>
<dbReference type="GO" id="GO:0004035">
    <property type="term" value="F:alkaline phosphatase activity"/>
    <property type="evidence" value="ECO:0007669"/>
    <property type="project" value="UniProtKB-EC"/>
</dbReference>
<gene>
    <name evidence="12" type="ORF">LSH36_497g01016</name>
</gene>
<feature type="binding site" evidence="9">
    <location>
        <position position="570"/>
    </location>
    <ligand>
        <name>Zn(2+)</name>
        <dbReference type="ChEBI" id="CHEBI:29105"/>
        <label>2</label>
    </ligand>
</feature>
<evidence type="ECO:0000256" key="3">
    <source>
        <dbReference type="ARBA" id="ARBA00022553"/>
    </source>
</evidence>
<feature type="binding site" evidence="9">
    <location>
        <position position="285"/>
    </location>
    <ligand>
        <name>Mg(2+)</name>
        <dbReference type="ChEBI" id="CHEBI:18420"/>
    </ligand>
</feature>
<dbReference type="InterPro" id="IPR017850">
    <property type="entry name" value="Alkaline_phosphatase_core_sf"/>
</dbReference>
<dbReference type="GO" id="GO:0046872">
    <property type="term" value="F:metal ion binding"/>
    <property type="evidence" value="ECO:0007669"/>
    <property type="project" value="UniProtKB-KW"/>
</dbReference>
<dbReference type="EMBL" id="JAODUP010000497">
    <property type="protein sequence ID" value="KAK2148445.1"/>
    <property type="molecule type" value="Genomic_DNA"/>
</dbReference>
<sequence>MLVMFGQSQSAINHANKSSIKLSQLAFAGQVILMAGDPDTMAFGCVGQVSALDSGKVNLSLHIHKEWFELGESYIKEALTKKRIDNIAKNVILFIGDGMGASTVTAARIYKGQKSGNPGEETVLNFEDFPNVALSKHLLIDTLHKESVNVSLQIQFLANGAVLWYQRAKYHKMHAIIFKVWQNLTDGEVSAKHLLKLCSRLSGPTISVKSEPDTYNVDRQVADSAGTATAMMSGFKTKFGLIGVNQNVITKDCKSATGNEVDTMLDWSEEDGKWSGLVTTTRLTHATPAAAYGHTPWRFWEVDHAVPEECREIVDDLAKQLLVDNRNIRVILGGGRAVFMSKDHDKDPEYPDIPGQRHDGRNLIKEWIDYHHELGHSYHYVWNETSFAKIDPEKTDFLLGIFEPNHMKYELERHSDKAGEPSIAEMTEKALSILDKNKKGYFLMVEGGRIDHGHHDGSAKKALEDTLAFEEAIQRALAMTIEEDTLIIITADHSHTLTLGTYPARGSNILGFVDNLALEYADVKDEYPVTALMYANGPGSNKREDLDGDVDPTADDFLQPSLVPMRYETHGGEDVAIYARGPMAHLIHGVKEQNYIGHVMAYAACELYGIDVVSDNDDDNDDNDDNNDDNDDEYNLRT</sequence>
<keyword evidence="4 9" id="KW-0479">Metal-binding</keyword>
<keyword evidence="13" id="KW-1185">Reference proteome</keyword>
<keyword evidence="7 9" id="KW-0460">Magnesium</keyword>
<evidence type="ECO:0000256" key="1">
    <source>
        <dbReference type="ARBA" id="ARBA00005984"/>
    </source>
</evidence>
<comment type="similarity">
    <text evidence="1">Belongs to the alkaline phosphatase family.</text>
</comment>
<dbReference type="AlphaFoldDB" id="A0AAD9JA20"/>
<dbReference type="Pfam" id="PF00245">
    <property type="entry name" value="Alk_phosphatase"/>
    <property type="match status" value="2"/>
</dbReference>
<evidence type="ECO:0000256" key="8">
    <source>
        <dbReference type="PIRSR" id="PIRSR601952-1"/>
    </source>
</evidence>
<feature type="binding site" evidence="9">
    <location>
        <position position="451"/>
    </location>
    <ligand>
        <name>Zn(2+)</name>
        <dbReference type="ChEBI" id="CHEBI:29105"/>
        <label>2</label>
    </ligand>
</feature>
<comment type="caution">
    <text evidence="12">The sequence shown here is derived from an EMBL/GenBank/DDBJ whole genome shotgun (WGS) entry which is preliminary data.</text>
</comment>
<evidence type="ECO:0000256" key="4">
    <source>
        <dbReference type="ARBA" id="ARBA00022723"/>
    </source>
</evidence>
<feature type="region of interest" description="Disordered" evidence="11">
    <location>
        <begin position="616"/>
        <end position="638"/>
    </location>
</feature>
<dbReference type="EC" id="3.1.3.1" evidence="2 10"/>
<dbReference type="PANTHER" id="PTHR11596:SF5">
    <property type="entry name" value="ALKALINE PHOSPHATASE"/>
    <property type="match status" value="1"/>
</dbReference>
<dbReference type="SUPFAM" id="SSF53649">
    <property type="entry name" value="Alkaline phosphatase-like"/>
    <property type="match status" value="1"/>
</dbReference>
<dbReference type="Gene3D" id="3.40.720.10">
    <property type="entry name" value="Alkaline Phosphatase, subunit A"/>
    <property type="match status" value="2"/>
</dbReference>
<feature type="binding site" evidence="9">
    <location>
        <position position="446"/>
    </location>
    <ligand>
        <name>Mg(2+)</name>
        <dbReference type="ChEBI" id="CHEBI:18420"/>
    </ligand>
</feature>
<dbReference type="InterPro" id="IPR001952">
    <property type="entry name" value="Alkaline_phosphatase"/>
</dbReference>
<evidence type="ECO:0000256" key="11">
    <source>
        <dbReference type="SAM" id="MobiDB-lite"/>
    </source>
</evidence>
<name>A0AAD9JA20_9ANNE</name>
<evidence type="ECO:0000256" key="2">
    <source>
        <dbReference type="ARBA" id="ARBA00012647"/>
    </source>
</evidence>
<dbReference type="PROSITE" id="PS00123">
    <property type="entry name" value="ALKALINE_PHOSPHATASE"/>
    <property type="match status" value="1"/>
</dbReference>
<evidence type="ECO:0000256" key="6">
    <source>
        <dbReference type="ARBA" id="ARBA00022833"/>
    </source>
</evidence>
<protein>
    <recommendedName>
        <fullName evidence="2 10">Alkaline phosphatase</fullName>
        <ecNumber evidence="2 10">3.1.3.1</ecNumber>
    </recommendedName>
</protein>
<feature type="binding site" evidence="9">
    <location>
        <position position="455"/>
    </location>
    <ligand>
        <name>Zn(2+)</name>
        <dbReference type="ChEBI" id="CHEBI:29105"/>
        <label>2</label>
    </ligand>
</feature>
<dbReference type="SMART" id="SM00098">
    <property type="entry name" value="alkPPc"/>
    <property type="match status" value="1"/>
</dbReference>
<evidence type="ECO:0000256" key="10">
    <source>
        <dbReference type="RuleBase" id="RU003947"/>
    </source>
</evidence>
<keyword evidence="3" id="KW-0597">Phosphoprotein</keyword>
<evidence type="ECO:0000313" key="12">
    <source>
        <dbReference type="EMBL" id="KAK2148445.1"/>
    </source>
</evidence>
<evidence type="ECO:0000256" key="7">
    <source>
        <dbReference type="ARBA" id="ARBA00022842"/>
    </source>
</evidence>
<keyword evidence="6 9" id="KW-0862">Zinc</keyword>
<evidence type="ECO:0000313" key="13">
    <source>
        <dbReference type="Proteomes" id="UP001208570"/>
    </source>
</evidence>
<dbReference type="Proteomes" id="UP001208570">
    <property type="component" value="Unassembled WGS sequence"/>
</dbReference>
<feature type="binding site" evidence="9">
    <location>
        <position position="493"/>
    </location>
    <ligand>
        <name>Zn(2+)</name>
        <dbReference type="ChEBI" id="CHEBI:29105"/>
        <label>2</label>
    </ligand>
</feature>
<evidence type="ECO:0000256" key="5">
    <source>
        <dbReference type="ARBA" id="ARBA00022801"/>
    </source>
</evidence>
<feature type="active site" description="Phosphoserine intermediate" evidence="8">
    <location>
        <position position="224"/>
    </location>
</feature>
<feature type="binding site" evidence="9">
    <location>
        <position position="492"/>
    </location>
    <ligand>
        <name>Zn(2+)</name>
        <dbReference type="ChEBI" id="CHEBI:29105"/>
        <label>2</label>
    </ligand>
</feature>
<keyword evidence="5 10" id="KW-0378">Hydrolase</keyword>
<organism evidence="12 13">
    <name type="scientific">Paralvinella palmiformis</name>
    <dbReference type="NCBI Taxonomy" id="53620"/>
    <lineage>
        <taxon>Eukaryota</taxon>
        <taxon>Metazoa</taxon>
        <taxon>Spiralia</taxon>
        <taxon>Lophotrochozoa</taxon>
        <taxon>Annelida</taxon>
        <taxon>Polychaeta</taxon>
        <taxon>Sedentaria</taxon>
        <taxon>Canalipalpata</taxon>
        <taxon>Terebellida</taxon>
        <taxon>Terebelliformia</taxon>
        <taxon>Alvinellidae</taxon>
        <taxon>Paralvinella</taxon>
    </lineage>
</organism>
<comment type="cofactor">
    <cofactor evidence="9">
        <name>Mg(2+)</name>
        <dbReference type="ChEBI" id="CHEBI:18420"/>
    </cofactor>
    <text evidence="9">Binds 1 Mg(2+) ion.</text>
</comment>
<comment type="cofactor">
    <cofactor evidence="9">
        <name>Zn(2+)</name>
        <dbReference type="ChEBI" id="CHEBI:29105"/>
    </cofactor>
    <text evidence="9">Binds 2 Zn(2+) ions.</text>
</comment>